<evidence type="ECO:0000313" key="3">
    <source>
        <dbReference type="Proteomes" id="UP001346869"/>
    </source>
</evidence>
<proteinExistence type="predicted"/>
<comment type="caution">
    <text evidence="2">The sequence shown here is derived from an EMBL/GenBank/DDBJ whole genome shotgun (WGS) entry which is preliminary data.</text>
</comment>
<protein>
    <submittedName>
        <fullName evidence="2">Uncharacterized protein</fullName>
    </submittedName>
</protein>
<evidence type="ECO:0000256" key="1">
    <source>
        <dbReference type="SAM" id="MobiDB-lite"/>
    </source>
</evidence>
<dbReference type="AlphaFoldDB" id="A0AAN8AX61"/>
<evidence type="ECO:0000313" key="2">
    <source>
        <dbReference type="EMBL" id="KAK5872969.1"/>
    </source>
</evidence>
<organism evidence="2 3">
    <name type="scientific">Eleginops maclovinus</name>
    <name type="common">Patagonian blennie</name>
    <name type="synonym">Eleginus maclovinus</name>
    <dbReference type="NCBI Taxonomy" id="56733"/>
    <lineage>
        <taxon>Eukaryota</taxon>
        <taxon>Metazoa</taxon>
        <taxon>Chordata</taxon>
        <taxon>Craniata</taxon>
        <taxon>Vertebrata</taxon>
        <taxon>Euteleostomi</taxon>
        <taxon>Actinopterygii</taxon>
        <taxon>Neopterygii</taxon>
        <taxon>Teleostei</taxon>
        <taxon>Neoteleostei</taxon>
        <taxon>Acanthomorphata</taxon>
        <taxon>Eupercaria</taxon>
        <taxon>Perciformes</taxon>
        <taxon>Notothenioidei</taxon>
        <taxon>Eleginopidae</taxon>
        <taxon>Eleginops</taxon>
    </lineage>
</organism>
<keyword evidence="3" id="KW-1185">Reference proteome</keyword>
<feature type="region of interest" description="Disordered" evidence="1">
    <location>
        <begin position="92"/>
        <end position="119"/>
    </location>
</feature>
<gene>
    <name evidence="2" type="ORF">PBY51_013621</name>
</gene>
<dbReference type="Proteomes" id="UP001346869">
    <property type="component" value="Unassembled WGS sequence"/>
</dbReference>
<dbReference type="EMBL" id="JAUZQC010000004">
    <property type="protein sequence ID" value="KAK5872969.1"/>
    <property type="molecule type" value="Genomic_DNA"/>
</dbReference>
<reference evidence="2 3" key="1">
    <citation type="journal article" date="2023" name="Genes (Basel)">
        <title>Chromosome-Level Genome Assembly and Circadian Gene Repertoire of the Patagonia Blennie Eleginops maclovinus-The Closest Ancestral Proxy of Antarctic Cryonotothenioids.</title>
        <authorList>
            <person name="Cheng C.C."/>
            <person name="Rivera-Colon A.G."/>
            <person name="Minhas B.F."/>
            <person name="Wilson L."/>
            <person name="Rayamajhi N."/>
            <person name="Vargas-Chacoff L."/>
            <person name="Catchen J.M."/>
        </authorList>
    </citation>
    <scope>NUCLEOTIDE SEQUENCE [LARGE SCALE GENOMIC DNA]</scope>
    <source>
        <strain evidence="2">JMC-PN-2008</strain>
    </source>
</reference>
<sequence length="119" mass="14025">MSTDEHFLHETTQDEPNAEKGYVKNEVTCEKNGLLCHNEVFVHLKHLFERCLYARELISVELIRFVCATHRAPYDAENKVITKWWNAVENPSTQQRGCRYEKTRDKPRVDKGYVKNQVT</sequence>
<feature type="compositionally biased region" description="Basic and acidic residues" evidence="1">
    <location>
        <begin position="98"/>
        <end position="113"/>
    </location>
</feature>
<accession>A0AAN8AX61</accession>
<name>A0AAN8AX61_ELEMC</name>
<reference evidence="2 3" key="2">
    <citation type="journal article" date="2023" name="Mol. Biol. Evol.">
        <title>Genomics of Secondarily Temperate Adaptation in the Only Non-Antarctic Icefish.</title>
        <authorList>
            <person name="Rivera-Colon A.G."/>
            <person name="Rayamajhi N."/>
            <person name="Minhas B.F."/>
            <person name="Madrigal G."/>
            <person name="Bilyk K.T."/>
            <person name="Yoon V."/>
            <person name="Hune M."/>
            <person name="Gregory S."/>
            <person name="Cheng C.H.C."/>
            <person name="Catchen J.M."/>
        </authorList>
    </citation>
    <scope>NUCLEOTIDE SEQUENCE [LARGE SCALE GENOMIC DNA]</scope>
    <source>
        <strain evidence="2">JMC-PN-2008</strain>
    </source>
</reference>